<dbReference type="CDD" id="cd13659">
    <property type="entry name" value="PBP2_PotF"/>
    <property type="match status" value="1"/>
</dbReference>
<dbReference type="GO" id="GO:0015846">
    <property type="term" value="P:polyamine transport"/>
    <property type="evidence" value="ECO:0007669"/>
    <property type="project" value="InterPro"/>
</dbReference>
<dbReference type="PANTHER" id="PTHR30222:SF12">
    <property type="entry name" value="NORSPERMIDINE SENSOR"/>
    <property type="match status" value="1"/>
</dbReference>
<dbReference type="PIRSF" id="PIRSF019574">
    <property type="entry name" value="Periplasmic_polyamine_BP"/>
    <property type="match status" value="1"/>
</dbReference>
<comment type="subcellular location">
    <subcellularLocation>
        <location evidence="1">Periplasm</location>
    </subcellularLocation>
</comment>
<keyword evidence="4" id="KW-0574">Periplasm</keyword>
<feature type="signal peptide" evidence="5">
    <location>
        <begin position="1"/>
        <end position="27"/>
    </location>
</feature>
<dbReference type="GO" id="GO:0019808">
    <property type="term" value="F:polyamine binding"/>
    <property type="evidence" value="ECO:0007669"/>
    <property type="project" value="InterPro"/>
</dbReference>
<dbReference type="InterPro" id="IPR001188">
    <property type="entry name" value="Sperm_putr-bd"/>
</dbReference>
<dbReference type="PANTHER" id="PTHR30222">
    <property type="entry name" value="SPERMIDINE/PUTRESCINE-BINDING PERIPLASMIC PROTEIN"/>
    <property type="match status" value="1"/>
</dbReference>
<dbReference type="Gene3D" id="3.40.190.10">
    <property type="entry name" value="Periplasmic binding protein-like II"/>
    <property type="match status" value="2"/>
</dbReference>
<evidence type="ECO:0000256" key="5">
    <source>
        <dbReference type="SAM" id="SignalP"/>
    </source>
</evidence>
<evidence type="ECO:0000256" key="3">
    <source>
        <dbReference type="ARBA" id="ARBA00022729"/>
    </source>
</evidence>
<evidence type="ECO:0000256" key="1">
    <source>
        <dbReference type="ARBA" id="ARBA00004418"/>
    </source>
</evidence>
<dbReference type="SUPFAM" id="SSF53850">
    <property type="entry name" value="Periplasmic binding protein-like II"/>
    <property type="match status" value="1"/>
</dbReference>
<gene>
    <name evidence="6" type="primary">potF_2</name>
    <name evidence="6" type="ORF">GCM10017655_07770</name>
</gene>
<dbReference type="GO" id="GO:0042597">
    <property type="term" value="C:periplasmic space"/>
    <property type="evidence" value="ECO:0007669"/>
    <property type="project" value="UniProtKB-SubCell"/>
</dbReference>
<dbReference type="PRINTS" id="PR00909">
    <property type="entry name" value="SPERMDNBNDNG"/>
</dbReference>
<evidence type="ECO:0000313" key="6">
    <source>
        <dbReference type="EMBL" id="GLK87715.1"/>
    </source>
</evidence>
<evidence type="ECO:0000256" key="2">
    <source>
        <dbReference type="ARBA" id="ARBA00022448"/>
    </source>
</evidence>
<dbReference type="AlphaFoldDB" id="A0A9W6NEH2"/>
<sequence length="369" mass="39788">MMKGSFGKTTLSCAMGLLLGFTLQASAAQQEIHFANWADYVGPTTFADFEKETGIKVVLEPFDSNAILETKLLTGNSGYDVVVTPADFLARQVKTGVYAPLDMAQLPNSKNLSPSLLKRLETSDPGNKFAVPYLWGTVGIGYNTAKVKAALGDKAPVDSWDLIFKPENLAKLKGCGVAMLDEPTKIIPLAMLYLGLDPNSEKTEDIAAATTLLKTLKPSITYFNSTKYIADLANGDICVAVGFSGDVLQARQSAIDAGNKNTVAYSLPNGGSNIWFDNLAIPKTAKNAAGAHAFINYLMRPDVIAKISNYLHYANPNTASQPLQDQAVRENPAIYPDEKLIDKLFVSLPPSQAAMRVITRNWSSIKSGI</sequence>
<dbReference type="EMBL" id="BSFN01000002">
    <property type="protein sequence ID" value="GLK87715.1"/>
    <property type="molecule type" value="Genomic_DNA"/>
</dbReference>
<evidence type="ECO:0000256" key="4">
    <source>
        <dbReference type="ARBA" id="ARBA00022764"/>
    </source>
</evidence>
<dbReference type="Proteomes" id="UP001143328">
    <property type="component" value="Unassembled WGS sequence"/>
</dbReference>
<keyword evidence="7" id="KW-1185">Reference proteome</keyword>
<reference evidence="6" key="2">
    <citation type="submission" date="2023-01" db="EMBL/GenBank/DDBJ databases">
        <authorList>
            <person name="Sun Q."/>
            <person name="Evtushenko L."/>
        </authorList>
    </citation>
    <scope>NUCLEOTIDE SEQUENCE</scope>
    <source>
        <strain evidence="6">VKM B-2935</strain>
    </source>
</reference>
<organism evidence="6 7">
    <name type="scientific">Pseudomonas turukhanskensis</name>
    <dbReference type="NCBI Taxonomy" id="1806536"/>
    <lineage>
        <taxon>Bacteria</taxon>
        <taxon>Pseudomonadati</taxon>
        <taxon>Pseudomonadota</taxon>
        <taxon>Gammaproteobacteria</taxon>
        <taxon>Pseudomonadales</taxon>
        <taxon>Pseudomonadaceae</taxon>
        <taxon>Pseudomonas</taxon>
    </lineage>
</organism>
<keyword evidence="3 5" id="KW-0732">Signal</keyword>
<proteinExistence type="predicted"/>
<protein>
    <submittedName>
        <fullName evidence="6">Putrescine-binding periplasmic protein</fullName>
    </submittedName>
</protein>
<dbReference type="Pfam" id="PF13416">
    <property type="entry name" value="SBP_bac_8"/>
    <property type="match status" value="1"/>
</dbReference>
<name>A0A9W6NEH2_9PSED</name>
<evidence type="ECO:0000313" key="7">
    <source>
        <dbReference type="Proteomes" id="UP001143328"/>
    </source>
</evidence>
<dbReference type="InterPro" id="IPR006059">
    <property type="entry name" value="SBP"/>
</dbReference>
<keyword evidence="2" id="KW-0813">Transport</keyword>
<feature type="chain" id="PRO_5040879519" evidence="5">
    <location>
        <begin position="28"/>
        <end position="369"/>
    </location>
</feature>
<accession>A0A9W6NEH2</accession>
<reference evidence="6" key="1">
    <citation type="journal article" date="2014" name="Int. J. Syst. Evol. Microbiol.">
        <title>Complete genome sequence of Corynebacterium casei LMG S-19264T (=DSM 44701T), isolated from a smear-ripened cheese.</title>
        <authorList>
            <consortium name="US DOE Joint Genome Institute (JGI-PGF)"/>
            <person name="Walter F."/>
            <person name="Albersmeier A."/>
            <person name="Kalinowski J."/>
            <person name="Ruckert C."/>
        </authorList>
    </citation>
    <scope>NUCLEOTIDE SEQUENCE</scope>
    <source>
        <strain evidence="6">VKM B-2935</strain>
    </source>
</reference>
<comment type="caution">
    <text evidence="6">The sequence shown here is derived from an EMBL/GenBank/DDBJ whole genome shotgun (WGS) entry which is preliminary data.</text>
</comment>